<name>A0A660KYL1_9ACTN</name>
<accession>A0A660KYL1</accession>
<dbReference type="Gene3D" id="3.80.10.10">
    <property type="entry name" value="Ribonuclease Inhibitor"/>
    <property type="match status" value="1"/>
</dbReference>
<dbReference type="InterPro" id="IPR032675">
    <property type="entry name" value="LRR_dom_sf"/>
</dbReference>
<comment type="caution">
    <text evidence="1">The sequence shown here is derived from an EMBL/GenBank/DDBJ whole genome shotgun (WGS) entry which is preliminary data.</text>
</comment>
<proteinExistence type="predicted"/>
<dbReference type="AlphaFoldDB" id="A0A660KYL1"/>
<dbReference type="SUPFAM" id="SSF52058">
    <property type="entry name" value="L domain-like"/>
    <property type="match status" value="1"/>
</dbReference>
<dbReference type="OrthoDB" id="4085246at2"/>
<protein>
    <recommendedName>
        <fullName evidence="3">Leucine rich repeat (LRR) protein</fullName>
    </recommendedName>
</protein>
<sequence>MTFSLDSSSAGPYVVEDRDQGPTLVVTSRWSAAAGAALEDPAVDGLELNYARGYAAEDLSFLSDDLGIRRLQVLDRTLTDLTPVAEMRSLTELRVDSAPGTKLDVSALASLRLLAADWEQVEGLDGPEQLQELVLAGYDADDLMPLSNVRGLRVLELLGRPKLRSVAGVEQQRDLTSLKMANARQLDDFEPLGALDGLRQILFESVPGLDRIDYVRSHPHLRDLGFSDCGSIASLKPLQGLGELEYIGASGSTRIEDGDLSPLLQLPNLRYLEMQNRRTYDPAVKDVQRALEARA</sequence>
<dbReference type="RefSeq" id="WP_121254817.1">
    <property type="nucleotide sequence ID" value="NZ_RBIL01000002.1"/>
</dbReference>
<reference evidence="1 2" key="1">
    <citation type="submission" date="2018-10" db="EMBL/GenBank/DDBJ databases">
        <title>Genomic Encyclopedia of Archaeal and Bacterial Type Strains, Phase II (KMG-II): from individual species to whole genera.</title>
        <authorList>
            <person name="Goeker M."/>
        </authorList>
    </citation>
    <scope>NUCLEOTIDE SEQUENCE [LARGE SCALE GENOMIC DNA]</scope>
    <source>
        <strain evidence="1 2">DSM 14954</strain>
    </source>
</reference>
<dbReference type="EMBL" id="RBIL01000002">
    <property type="protein sequence ID" value="RKQ86791.1"/>
    <property type="molecule type" value="Genomic_DNA"/>
</dbReference>
<evidence type="ECO:0000313" key="2">
    <source>
        <dbReference type="Proteomes" id="UP000278962"/>
    </source>
</evidence>
<gene>
    <name evidence="1" type="ORF">C8N24_4806</name>
</gene>
<evidence type="ECO:0000313" key="1">
    <source>
        <dbReference type="EMBL" id="RKQ86791.1"/>
    </source>
</evidence>
<evidence type="ECO:0008006" key="3">
    <source>
        <dbReference type="Google" id="ProtNLM"/>
    </source>
</evidence>
<keyword evidence="2" id="KW-1185">Reference proteome</keyword>
<organism evidence="1 2">
    <name type="scientific">Solirubrobacter pauli</name>
    <dbReference type="NCBI Taxonomy" id="166793"/>
    <lineage>
        <taxon>Bacteria</taxon>
        <taxon>Bacillati</taxon>
        <taxon>Actinomycetota</taxon>
        <taxon>Thermoleophilia</taxon>
        <taxon>Solirubrobacterales</taxon>
        <taxon>Solirubrobacteraceae</taxon>
        <taxon>Solirubrobacter</taxon>
    </lineage>
</organism>
<dbReference type="Proteomes" id="UP000278962">
    <property type="component" value="Unassembled WGS sequence"/>
</dbReference>